<evidence type="ECO:0000256" key="4">
    <source>
        <dbReference type="ARBA" id="ARBA00023040"/>
    </source>
</evidence>
<evidence type="ECO:0000313" key="10">
    <source>
        <dbReference type="EMBL" id="CAF1030028.1"/>
    </source>
</evidence>
<evidence type="ECO:0000256" key="3">
    <source>
        <dbReference type="ARBA" id="ARBA00022989"/>
    </source>
</evidence>
<dbReference type="PANTHER" id="PTHR24243">
    <property type="entry name" value="G-PROTEIN COUPLED RECEPTOR"/>
    <property type="match status" value="1"/>
</dbReference>
<dbReference type="PANTHER" id="PTHR24243:SF230">
    <property type="entry name" value="G-PROTEIN COUPLED RECEPTORS FAMILY 1 PROFILE DOMAIN-CONTAINING PROTEIN"/>
    <property type="match status" value="1"/>
</dbReference>
<reference evidence="10" key="1">
    <citation type="submission" date="2021-02" db="EMBL/GenBank/DDBJ databases">
        <authorList>
            <person name="Nowell W R."/>
        </authorList>
    </citation>
    <scope>NUCLEOTIDE SEQUENCE</scope>
</reference>
<accession>A0A814J373</accession>
<evidence type="ECO:0000256" key="5">
    <source>
        <dbReference type="ARBA" id="ARBA00023136"/>
    </source>
</evidence>
<dbReference type="EMBL" id="CAJOAX010001916">
    <property type="protein sequence ID" value="CAF3756133.1"/>
    <property type="molecule type" value="Genomic_DNA"/>
</dbReference>
<feature type="transmembrane region" description="Helical" evidence="8">
    <location>
        <begin position="91"/>
        <end position="112"/>
    </location>
</feature>
<dbReference type="InterPro" id="IPR017452">
    <property type="entry name" value="GPCR_Rhodpsn_7TM"/>
</dbReference>
<evidence type="ECO:0000313" key="12">
    <source>
        <dbReference type="Proteomes" id="UP000663882"/>
    </source>
</evidence>
<keyword evidence="7" id="KW-0807">Transducer</keyword>
<evidence type="ECO:0000256" key="6">
    <source>
        <dbReference type="ARBA" id="ARBA00023170"/>
    </source>
</evidence>
<gene>
    <name evidence="11" type="ORF">OTI717_LOCUS15855</name>
    <name evidence="10" type="ORF">RFH988_LOCUS15661</name>
</gene>
<dbReference type="Gene3D" id="1.20.1070.10">
    <property type="entry name" value="Rhodopsin 7-helix transmembrane proteins"/>
    <property type="match status" value="1"/>
</dbReference>
<evidence type="ECO:0000256" key="7">
    <source>
        <dbReference type="ARBA" id="ARBA00023224"/>
    </source>
</evidence>
<dbReference type="GO" id="GO:0004930">
    <property type="term" value="F:G protein-coupled receptor activity"/>
    <property type="evidence" value="ECO:0007669"/>
    <property type="project" value="UniProtKB-KW"/>
</dbReference>
<proteinExistence type="predicted"/>
<dbReference type="OrthoDB" id="10040811at2759"/>
<sequence>MSSSGIILIQQANDAAIFIQPIHLTLTIVTNALNIFILSRRTLRPFPCTHYFLVYSIFSILYACFTCPLQFLRSYGILWTNTPVGCRMQTYIFQTTTSIANLMILLASIDRFCSSSQSVKFRSISNMKTTRWMIFIGIILYTIFMSPLMAISYWNNRCLQYSNIYITIYMSSQITVYYGLTLLMMALFSLLTIFNIRQQLTRVRAIIRSNRNQRTEGQLSRMLLVQTIAYLLFTFPIGVIQILLIFLPSMRTPLIQGLQMIFVMWQQCIFFLSFFLFIASGSIYRQEMIRLFKQMYKHDDLTQIHTHTMQPLPRGTNTRQILATAKIETFA</sequence>
<dbReference type="EMBL" id="CAJNOO010000771">
    <property type="protein sequence ID" value="CAF1030028.1"/>
    <property type="molecule type" value="Genomic_DNA"/>
</dbReference>
<evidence type="ECO:0000259" key="9">
    <source>
        <dbReference type="PROSITE" id="PS50262"/>
    </source>
</evidence>
<evidence type="ECO:0000256" key="1">
    <source>
        <dbReference type="ARBA" id="ARBA00004141"/>
    </source>
</evidence>
<feature type="transmembrane region" description="Helical" evidence="8">
    <location>
        <begin position="50"/>
        <end position="71"/>
    </location>
</feature>
<organism evidence="10 12">
    <name type="scientific">Rotaria sordida</name>
    <dbReference type="NCBI Taxonomy" id="392033"/>
    <lineage>
        <taxon>Eukaryota</taxon>
        <taxon>Metazoa</taxon>
        <taxon>Spiralia</taxon>
        <taxon>Gnathifera</taxon>
        <taxon>Rotifera</taxon>
        <taxon>Eurotatoria</taxon>
        <taxon>Bdelloidea</taxon>
        <taxon>Philodinida</taxon>
        <taxon>Philodinidae</taxon>
        <taxon>Rotaria</taxon>
    </lineage>
</organism>
<comment type="subcellular location">
    <subcellularLocation>
        <location evidence="1">Membrane</location>
        <topology evidence="1">Multi-pass membrane protein</topology>
    </subcellularLocation>
</comment>
<keyword evidence="2 8" id="KW-0812">Transmembrane</keyword>
<keyword evidence="4" id="KW-0297">G-protein coupled receptor</keyword>
<keyword evidence="3 8" id="KW-1133">Transmembrane helix</keyword>
<feature type="transmembrane region" description="Helical" evidence="8">
    <location>
        <begin position="132"/>
        <end position="154"/>
    </location>
</feature>
<feature type="transmembrane region" description="Helical" evidence="8">
    <location>
        <begin position="15"/>
        <end position="38"/>
    </location>
</feature>
<dbReference type="AlphaFoldDB" id="A0A814J373"/>
<dbReference type="Proteomes" id="UP000663882">
    <property type="component" value="Unassembled WGS sequence"/>
</dbReference>
<evidence type="ECO:0000313" key="11">
    <source>
        <dbReference type="EMBL" id="CAF3756133.1"/>
    </source>
</evidence>
<feature type="transmembrane region" description="Helical" evidence="8">
    <location>
        <begin position="174"/>
        <end position="194"/>
    </location>
</feature>
<comment type="caution">
    <text evidence="10">The sequence shown here is derived from an EMBL/GenBank/DDBJ whole genome shotgun (WGS) entry which is preliminary data.</text>
</comment>
<feature type="transmembrane region" description="Helical" evidence="8">
    <location>
        <begin position="259"/>
        <end position="284"/>
    </location>
</feature>
<protein>
    <recommendedName>
        <fullName evidence="9">G-protein coupled receptors family 1 profile domain-containing protein</fullName>
    </recommendedName>
</protein>
<keyword evidence="6" id="KW-0675">Receptor</keyword>
<dbReference type="Pfam" id="PF00001">
    <property type="entry name" value="7tm_1"/>
    <property type="match status" value="1"/>
</dbReference>
<feature type="domain" description="G-protein coupled receptors family 1 profile" evidence="9">
    <location>
        <begin position="30"/>
        <end position="284"/>
    </location>
</feature>
<dbReference type="InterPro" id="IPR000276">
    <property type="entry name" value="GPCR_Rhodpsn"/>
</dbReference>
<evidence type="ECO:0000256" key="2">
    <source>
        <dbReference type="ARBA" id="ARBA00022692"/>
    </source>
</evidence>
<dbReference type="Proteomes" id="UP000663823">
    <property type="component" value="Unassembled WGS sequence"/>
</dbReference>
<name>A0A814J373_9BILA</name>
<dbReference type="PROSITE" id="PS50262">
    <property type="entry name" value="G_PROTEIN_RECEP_F1_2"/>
    <property type="match status" value="1"/>
</dbReference>
<evidence type="ECO:0000256" key="8">
    <source>
        <dbReference type="SAM" id="Phobius"/>
    </source>
</evidence>
<dbReference type="GO" id="GO:0005886">
    <property type="term" value="C:plasma membrane"/>
    <property type="evidence" value="ECO:0007669"/>
    <property type="project" value="TreeGrafter"/>
</dbReference>
<keyword evidence="5 8" id="KW-0472">Membrane</keyword>
<feature type="transmembrane region" description="Helical" evidence="8">
    <location>
        <begin position="223"/>
        <end position="247"/>
    </location>
</feature>
<dbReference type="SUPFAM" id="SSF81321">
    <property type="entry name" value="Family A G protein-coupled receptor-like"/>
    <property type="match status" value="1"/>
</dbReference>